<evidence type="ECO:0000313" key="3">
    <source>
        <dbReference type="Proteomes" id="UP000182108"/>
    </source>
</evidence>
<dbReference type="PANTHER" id="PTHR43575:SF1">
    <property type="entry name" value="PROTEIN ABCI7, CHLOROPLASTIC"/>
    <property type="match status" value="1"/>
</dbReference>
<dbReference type="EMBL" id="CYHH01000002">
    <property type="protein sequence ID" value="CUB05950.1"/>
    <property type="molecule type" value="Genomic_DNA"/>
</dbReference>
<protein>
    <submittedName>
        <fullName evidence="2">Iron-regulated ABC transporter permease protein SufD</fullName>
    </submittedName>
</protein>
<proteinExistence type="predicted"/>
<dbReference type="SUPFAM" id="SSF101960">
    <property type="entry name" value="Stabilizer of iron transporter SufD"/>
    <property type="match status" value="1"/>
</dbReference>
<accession>A0A0K6IS65</accession>
<name>A0A0K6IS65_9PROT</name>
<sequence length="402" mass="44139">MNTALAVCHRCGWAEDAATRAWHEQLAERLASLTPPSRKNEFWRYSRLSACFAPERAGRGLDFPFPSPEPLAGEWIYFDQGRPVAAHTRAWRLRPWSELDEATRARWRERLEPGEDYFSVRNLVEADAVLLLELEETADAPLQIRYRHGAGWAQPLLLVEVAAGARGAIVETFASFGPSTQNGAVTLWLGEGAELTHGVFTADEGEALLHRVRAELGARARLDVQAFASARSYQRLEWDVTLGESSALRLSGITYGAPPGSTDVALRIRHAAPSAATDVRWRGLVPAEAHSAVIGRILIEPAGQRTDAAMRLDHLLLADGAAADVKPELEIYADDVACGHGATLGRLDDEALFYLRSRGIPEVEARQLLIDAFLAPVLQRFTLAEVLRHVQSRLPLPDDAAA</sequence>
<dbReference type="PANTHER" id="PTHR43575">
    <property type="entry name" value="PROTEIN ABCI7, CHLOROPLASTIC"/>
    <property type="match status" value="1"/>
</dbReference>
<dbReference type="Proteomes" id="UP000182108">
    <property type="component" value="Unassembled WGS sequence"/>
</dbReference>
<reference evidence="3" key="1">
    <citation type="submission" date="2015-08" db="EMBL/GenBank/DDBJ databases">
        <authorList>
            <person name="Babu N.S."/>
            <person name="Beckwith C.J."/>
            <person name="Beseler K.G."/>
            <person name="Brison A."/>
            <person name="Carone J.V."/>
            <person name="Caskin T.P."/>
            <person name="Diamond M."/>
            <person name="Durham M.E."/>
            <person name="Foxe J.M."/>
            <person name="Go M."/>
            <person name="Henderson B.A."/>
            <person name="Jones I.B."/>
            <person name="McGettigan J.A."/>
            <person name="Micheletti S.J."/>
            <person name="Nasrallah M.E."/>
            <person name="Ortiz D."/>
            <person name="Piller C.R."/>
            <person name="Privatt S.R."/>
            <person name="Schneider S.L."/>
            <person name="Sharp S."/>
            <person name="Smith T.C."/>
            <person name="Stanton J.D."/>
            <person name="Ullery H.E."/>
            <person name="Wilson R.J."/>
            <person name="Serrano M.G."/>
            <person name="Buck G."/>
            <person name="Lee V."/>
            <person name="Wang Y."/>
            <person name="Carvalho R."/>
            <person name="Voegtly L."/>
            <person name="Shi R."/>
            <person name="Duckworth R."/>
            <person name="Johnson A."/>
            <person name="Loviza R."/>
            <person name="Walstead R."/>
            <person name="Shah Z."/>
            <person name="Kiflezghi M."/>
            <person name="Wade K."/>
            <person name="Ball S.L."/>
            <person name="Bradley K.W."/>
            <person name="Asai D.J."/>
            <person name="Bowman C.A."/>
            <person name="Russell D.A."/>
            <person name="Pope W.H."/>
            <person name="Jacobs-Sera D."/>
            <person name="Hendrix R.W."/>
            <person name="Hatfull G.F."/>
        </authorList>
    </citation>
    <scope>NUCLEOTIDE SEQUENCE [LARGE SCALE GENOMIC DNA]</scope>
    <source>
        <strain evidence="3">JCM 19170</strain>
    </source>
</reference>
<dbReference type="AlphaFoldDB" id="A0A0K6IS65"/>
<gene>
    <name evidence="2" type="ORF">Ga0061068_102220</name>
</gene>
<feature type="domain" description="SUF system FeS cluster assembly SufBD core" evidence="1">
    <location>
        <begin position="153"/>
        <end position="373"/>
    </location>
</feature>
<organism evidence="2 3">
    <name type="scientific">Tepidiphilus thermophilus</name>
    <dbReference type="NCBI Taxonomy" id="876478"/>
    <lineage>
        <taxon>Bacteria</taxon>
        <taxon>Pseudomonadati</taxon>
        <taxon>Pseudomonadota</taxon>
        <taxon>Hydrogenophilia</taxon>
        <taxon>Hydrogenophilales</taxon>
        <taxon>Hydrogenophilaceae</taxon>
        <taxon>Tepidiphilus</taxon>
    </lineage>
</organism>
<dbReference type="RefSeq" id="WP_082438350.1">
    <property type="nucleotide sequence ID" value="NZ_CYHH01000002.1"/>
</dbReference>
<keyword evidence="3" id="KW-1185">Reference proteome</keyword>
<evidence type="ECO:0000259" key="1">
    <source>
        <dbReference type="Pfam" id="PF01458"/>
    </source>
</evidence>
<evidence type="ECO:0000313" key="2">
    <source>
        <dbReference type="EMBL" id="CUB05950.1"/>
    </source>
</evidence>
<dbReference type="InterPro" id="IPR055346">
    <property type="entry name" value="Fe-S_cluster_assembly_SufBD"/>
</dbReference>
<dbReference type="GO" id="GO:0016226">
    <property type="term" value="P:iron-sulfur cluster assembly"/>
    <property type="evidence" value="ECO:0007669"/>
    <property type="project" value="InterPro"/>
</dbReference>
<dbReference type="Pfam" id="PF01458">
    <property type="entry name" value="SUFBD_core"/>
    <property type="match status" value="1"/>
</dbReference>
<dbReference type="InterPro" id="IPR037284">
    <property type="entry name" value="SUF_FeS_clus_asmbl_SufBD_sf"/>
</dbReference>
<dbReference type="InterPro" id="IPR000825">
    <property type="entry name" value="SUF_FeS_clus_asmbl_SufBD_core"/>
</dbReference>
<dbReference type="OrthoDB" id="5288223at2"/>